<dbReference type="InterPro" id="IPR036533">
    <property type="entry name" value="BAG_dom_sf"/>
</dbReference>
<feature type="domain" description="BAG" evidence="2">
    <location>
        <begin position="123"/>
        <end position="164"/>
    </location>
</feature>
<comment type="caution">
    <text evidence="3">The sequence shown here is derived from an EMBL/GenBank/DDBJ whole genome shotgun (WGS) entry which is preliminary data.</text>
</comment>
<protein>
    <submittedName>
        <fullName evidence="3">Activating transcription factor 7-interacting protein 1</fullName>
    </submittedName>
</protein>
<feature type="compositionally biased region" description="Low complexity" evidence="1">
    <location>
        <begin position="354"/>
        <end position="368"/>
    </location>
</feature>
<dbReference type="AlphaFoldDB" id="A0A9P6VUW2"/>
<feature type="region of interest" description="Disordered" evidence="1">
    <location>
        <begin position="1"/>
        <end position="72"/>
    </location>
</feature>
<dbReference type="EMBL" id="PUHQ01000146">
    <property type="protein sequence ID" value="KAG0654527.1"/>
    <property type="molecule type" value="Genomic_DNA"/>
</dbReference>
<feature type="region of interest" description="Disordered" evidence="1">
    <location>
        <begin position="456"/>
        <end position="515"/>
    </location>
</feature>
<feature type="compositionally biased region" description="Acidic residues" evidence="1">
    <location>
        <begin position="224"/>
        <end position="237"/>
    </location>
</feature>
<reference evidence="3 4" key="1">
    <citation type="submission" date="2020-11" db="EMBL/GenBank/DDBJ databases">
        <title>Kefir isolates.</title>
        <authorList>
            <person name="Marcisauskas S."/>
            <person name="Kim Y."/>
            <person name="Blasche S."/>
        </authorList>
    </citation>
    <scope>NUCLEOTIDE SEQUENCE [LARGE SCALE GENOMIC DNA]</scope>
    <source>
        <strain evidence="3 4">KR</strain>
    </source>
</reference>
<keyword evidence="4" id="KW-1185">Reference proteome</keyword>
<dbReference type="Pfam" id="PF02179">
    <property type="entry name" value="BAG"/>
    <property type="match status" value="1"/>
</dbReference>
<feature type="compositionally biased region" description="Basic and acidic residues" evidence="1">
    <location>
        <begin position="156"/>
        <end position="171"/>
    </location>
</feature>
<feature type="compositionally biased region" description="Basic and acidic residues" evidence="1">
    <location>
        <begin position="305"/>
        <end position="317"/>
    </location>
</feature>
<feature type="compositionally biased region" description="Acidic residues" evidence="1">
    <location>
        <begin position="51"/>
        <end position="65"/>
    </location>
</feature>
<feature type="compositionally biased region" description="Low complexity" evidence="1">
    <location>
        <begin position="26"/>
        <end position="48"/>
    </location>
</feature>
<gene>
    <name evidence="3" type="primary">ATF7IP</name>
    <name evidence="3" type="ORF">C6P46_001607</name>
</gene>
<feature type="compositionally biased region" description="Low complexity" evidence="1">
    <location>
        <begin position="266"/>
        <end position="285"/>
    </location>
</feature>
<organism evidence="3 4">
    <name type="scientific">Rhodotorula mucilaginosa</name>
    <name type="common">Yeast</name>
    <name type="synonym">Rhodotorula rubra</name>
    <dbReference type="NCBI Taxonomy" id="5537"/>
    <lineage>
        <taxon>Eukaryota</taxon>
        <taxon>Fungi</taxon>
        <taxon>Dikarya</taxon>
        <taxon>Basidiomycota</taxon>
        <taxon>Pucciniomycotina</taxon>
        <taxon>Microbotryomycetes</taxon>
        <taxon>Sporidiobolales</taxon>
        <taxon>Sporidiobolaceae</taxon>
        <taxon>Rhodotorula</taxon>
    </lineage>
</organism>
<evidence type="ECO:0000313" key="4">
    <source>
        <dbReference type="Proteomes" id="UP000777482"/>
    </source>
</evidence>
<name>A0A9P6VUW2_RHOMI</name>
<feature type="compositionally biased region" description="Low complexity" evidence="1">
    <location>
        <begin position="185"/>
        <end position="196"/>
    </location>
</feature>
<feature type="region of interest" description="Disordered" evidence="1">
    <location>
        <begin position="156"/>
        <end position="435"/>
    </location>
</feature>
<dbReference type="SUPFAM" id="SSF63491">
    <property type="entry name" value="BAG domain"/>
    <property type="match status" value="1"/>
</dbReference>
<sequence>MFPTFGSSNPWRSRSQPPPVQRRAARGPPASSSSATTPQEQQAQPPREAAQDEASEERKEEEEPVVDERTQRLQELDRLAARFRDLERKFSPPPPAKLVFQPRASLNAPKLEYNSTNAPIHAYEEGLTRLLTELDGVESGGDIQVRTTRKTLVKRVEGEAQRVEKWRRDVFQAKQAGGQGPDWVPAESSSSPTAPAQGGSGETSGTATPQPRQSQPAQRNNDEAAPETEGEEPETPIDEVVYHARDSGHQNAQQTTEQARRHEPGRPQANNKQKQQQSSQRAAAAPPIPMCRAEDGDEEEMLTSADEREMSRREQDQHPQQQPQSRGRHPSAPSQARPRVPANNNAPKSPPHPSSSSARPTPSQQQQPHPHPHHAQPPPPRRAAAAPLDPLEALFGGGGGGLGPFAPAGRREAPSSHATYPDRRAGAGEGESEGLVYDDEGIPYLVDPRTGIWYPQAQSPSRVPWYGHGYPREQDLGGYQDARRRSAAAAPSSPPPRTSQRGRGGGGWMTPDNDYLFGRGGPLGGWGW</sequence>
<feature type="compositionally biased region" description="Basic and acidic residues" evidence="1">
    <location>
        <begin position="409"/>
        <end position="426"/>
    </location>
</feature>
<evidence type="ECO:0000259" key="2">
    <source>
        <dbReference type="Pfam" id="PF02179"/>
    </source>
</evidence>
<dbReference type="Proteomes" id="UP000777482">
    <property type="component" value="Unassembled WGS sequence"/>
</dbReference>
<dbReference type="OrthoDB" id="333905at2759"/>
<proteinExistence type="predicted"/>
<dbReference type="InterPro" id="IPR003103">
    <property type="entry name" value="BAG_domain"/>
</dbReference>
<dbReference type="Gene3D" id="1.20.58.120">
    <property type="entry name" value="BAG domain"/>
    <property type="match status" value="1"/>
</dbReference>
<evidence type="ECO:0000313" key="3">
    <source>
        <dbReference type="EMBL" id="KAG0654527.1"/>
    </source>
</evidence>
<accession>A0A9P6VUW2</accession>
<feature type="compositionally biased region" description="Polar residues" evidence="1">
    <location>
        <begin position="203"/>
        <end position="219"/>
    </location>
</feature>
<evidence type="ECO:0000256" key="1">
    <source>
        <dbReference type="SAM" id="MobiDB-lite"/>
    </source>
</evidence>
<dbReference type="GO" id="GO:0051087">
    <property type="term" value="F:protein-folding chaperone binding"/>
    <property type="evidence" value="ECO:0007669"/>
    <property type="project" value="InterPro"/>
</dbReference>
<feature type="compositionally biased region" description="Polar residues" evidence="1">
    <location>
        <begin position="1"/>
        <end position="11"/>
    </location>
</feature>